<dbReference type="InterPro" id="IPR017896">
    <property type="entry name" value="4Fe4S_Fe-S-bd"/>
</dbReference>
<evidence type="ECO:0000256" key="3">
    <source>
        <dbReference type="ARBA" id="ARBA00022630"/>
    </source>
</evidence>
<dbReference type="InterPro" id="IPR029058">
    <property type="entry name" value="AB_hydrolase_fold"/>
</dbReference>
<sequence length="1381" mass="152857">MYEEPRHEDRRRHHWLSRPLSDWLLAHPREEAGVLDADVIIVGSGYGAAAAAEQLSRCADAQGTPPKILLLERGLEYLPGRFPARMAELPGHVRVSMSDEGRRGQVKGYREALFDFRLGPELCVVLANGLGGGSLINAGVMLEAEADVFRGPRWPDRLRRDPDGMAPWYARAAQLLGAEPAAPQGHRGEPNTIAALTPHAPRRADYLRSLSAPGLPAREVPLTVALRADPRSAAGLPLDRCMACGDCATGCNHGAKESLDTNLLWLARRRGVEMLTGATVLHLRPEGLDPRTGEAAAWQLAVLPTDENQARQEARPFLLRARRVVLAAGSLGSTEILLRSRRQGLTLSDRLGEGVSANGDLLAAVRDTPALDALADESQDPATRQAGPTITAMLDARQLRDPDPERPPPGAGQAPLLGCVLQDLAIPGPMRWAFEQLFALGETLDGLSRPDRSEHGAGFDFPDPYAITRAASARTLPVALIGMDAAQGRMSLQPGRAGEDADPGSLQIRWPGLGSDPQVLSRHRWLRQHLAARGQRLLANPLWEILPEAMGFLIDDRKGPLLTVHPLGGCAMADRIEDGVVNEWGQVLRPSVGAETLGPPDRVYPGLAVLDGAIVPGALGINPALSITALVLRALPELCRRWGLQAGAETASQDPFWLHRPIYRDRRGPPPPQRPTLVELREQLVGLVRVPGAQGGETKQLELSFEFEPTTVQRLVEPGPDRVLHGTQACRLRLFDTRRDPLRPGQRMAVSAQGPDAGHKLWKHAEHPDAAARWIAPLEQVSLRVFHRAPSHARQRLWRGIWAWWRNRGWRDTVQALQERLAQGAAPRARPRSAWAALCERWANALALASHGGQERLMRYELRIPATLPDAPDWARPLLGQRVVLQKHLRYTRRGNPWQQLTQARLEQGPFRAVDGSGPAVLALDLDELARQRQPLLRLVQAEDLSSALRDVGSLLAYMSRLLMGVHAWTFRKPDAAPPREIHRLPGAVPGLPLPEIQEIAVGRCEDAGLSRGPARHAHEASGPVMIRLTRYRREGGRPLLMIHGYSASGTTFAHHSVQPGPARLMHEAGWDVWILDLRTSAGMPTARLPWTFEECALNDIPVAMDAVRRATGAVPIDVLAHCMGSVMLHMALLQPQRQPEEHFFPLRRALMEEGWIRRLVISQVTPRMVFSPTNAARALLMQHLRPYLPLQDFSFRPEQPGLMDELVDRLLASLPYPDEEFDLENPPFPSLRRTPWTRTRHRMDLLYGRDFAIANVAPPVFDFIDDHFGPLNMDTVAQAIHFSRSRELTDWRGASLYLDDLRKAFAQLAKFPVLSLHGELNGLCEPESGELLHDLYAQGAPGRHEFRLIVGHGHQDCLIGHDIEQAVFRHVIEFLRREMP</sequence>
<gene>
    <name evidence="7" type="ORF">ABDJ40_01390</name>
</gene>
<dbReference type="SUPFAM" id="SSF51905">
    <property type="entry name" value="FAD/NAD(P)-binding domain"/>
    <property type="match status" value="1"/>
</dbReference>
<comment type="caution">
    <text evidence="7">The sequence shown here is derived from an EMBL/GenBank/DDBJ whole genome shotgun (WGS) entry which is preliminary data.</text>
</comment>
<evidence type="ECO:0000259" key="6">
    <source>
        <dbReference type="PROSITE" id="PS51379"/>
    </source>
</evidence>
<dbReference type="EMBL" id="JBDPZC010000001">
    <property type="protein sequence ID" value="MEO3711413.1"/>
    <property type="molecule type" value="Genomic_DNA"/>
</dbReference>
<name>A0ABV0G8P1_9BURK</name>
<dbReference type="Gene3D" id="3.50.50.60">
    <property type="entry name" value="FAD/NAD(P)-binding domain"/>
    <property type="match status" value="3"/>
</dbReference>
<evidence type="ECO:0000256" key="4">
    <source>
        <dbReference type="ARBA" id="ARBA00022827"/>
    </source>
</evidence>
<reference evidence="7 8" key="1">
    <citation type="submission" date="2024-05" db="EMBL/GenBank/DDBJ databases">
        <title>Roseateles sp. 2.12 16S ribosomal RNA gene Genome sequencing and assembly.</title>
        <authorList>
            <person name="Woo H."/>
        </authorList>
    </citation>
    <scope>NUCLEOTIDE SEQUENCE [LARGE SCALE GENOMIC DNA]</scope>
    <source>
        <strain evidence="7 8">2.12</strain>
    </source>
</reference>
<keyword evidence="8" id="KW-1185">Reference proteome</keyword>
<evidence type="ECO:0000313" key="8">
    <source>
        <dbReference type="Proteomes" id="UP001462640"/>
    </source>
</evidence>
<proteinExistence type="inferred from homology"/>
<dbReference type="PANTHER" id="PTHR47470">
    <property type="entry name" value="CHOLESTEROL OXIDASE"/>
    <property type="match status" value="1"/>
</dbReference>
<dbReference type="InterPro" id="IPR000172">
    <property type="entry name" value="GMC_OxRdtase_N"/>
</dbReference>
<dbReference type="Proteomes" id="UP001462640">
    <property type="component" value="Unassembled WGS sequence"/>
</dbReference>
<dbReference type="Pfam" id="PF00732">
    <property type="entry name" value="GMC_oxred_N"/>
    <property type="match status" value="1"/>
</dbReference>
<dbReference type="PANTHER" id="PTHR47470:SF1">
    <property type="entry name" value="FAD-DEPENDENT OXIDOREDUCTASE 2 FAD BINDING DOMAIN-CONTAINING PROTEIN"/>
    <property type="match status" value="1"/>
</dbReference>
<dbReference type="GO" id="GO:0016787">
    <property type="term" value="F:hydrolase activity"/>
    <property type="evidence" value="ECO:0007669"/>
    <property type="project" value="UniProtKB-KW"/>
</dbReference>
<protein>
    <submittedName>
        <fullName evidence="7">Alpha/beta fold hydrolase</fullName>
    </submittedName>
</protein>
<evidence type="ECO:0000256" key="1">
    <source>
        <dbReference type="ARBA" id="ARBA00001974"/>
    </source>
</evidence>
<feature type="domain" description="4Fe-4S ferredoxin-type" evidence="6">
    <location>
        <begin position="232"/>
        <end position="261"/>
    </location>
</feature>
<evidence type="ECO:0000256" key="2">
    <source>
        <dbReference type="ARBA" id="ARBA00010790"/>
    </source>
</evidence>
<evidence type="ECO:0000256" key="5">
    <source>
        <dbReference type="ARBA" id="ARBA00023002"/>
    </source>
</evidence>
<dbReference type="InterPro" id="IPR052542">
    <property type="entry name" value="Cholesterol_Oxidase"/>
</dbReference>
<dbReference type="PROSITE" id="PS51379">
    <property type="entry name" value="4FE4S_FER_2"/>
    <property type="match status" value="1"/>
</dbReference>
<dbReference type="Gene3D" id="3.40.50.1820">
    <property type="entry name" value="alpha/beta hydrolase"/>
    <property type="match status" value="1"/>
</dbReference>
<keyword evidence="4" id="KW-0274">FAD</keyword>
<organism evidence="7 8">
    <name type="scientific">Roseateles flavus</name>
    <dbReference type="NCBI Taxonomy" id="3149041"/>
    <lineage>
        <taxon>Bacteria</taxon>
        <taxon>Pseudomonadati</taxon>
        <taxon>Pseudomonadota</taxon>
        <taxon>Betaproteobacteria</taxon>
        <taxon>Burkholderiales</taxon>
        <taxon>Sphaerotilaceae</taxon>
        <taxon>Roseateles</taxon>
    </lineage>
</organism>
<dbReference type="RefSeq" id="WP_347605112.1">
    <property type="nucleotide sequence ID" value="NZ_JBDPZC010000001.1"/>
</dbReference>
<evidence type="ECO:0000313" key="7">
    <source>
        <dbReference type="EMBL" id="MEO3711413.1"/>
    </source>
</evidence>
<comment type="cofactor">
    <cofactor evidence="1">
        <name>FAD</name>
        <dbReference type="ChEBI" id="CHEBI:57692"/>
    </cofactor>
</comment>
<dbReference type="InterPro" id="IPR036188">
    <property type="entry name" value="FAD/NAD-bd_sf"/>
</dbReference>
<keyword evidence="7" id="KW-0378">Hydrolase</keyword>
<dbReference type="Pfam" id="PF00561">
    <property type="entry name" value="Abhydrolase_1"/>
    <property type="match status" value="1"/>
</dbReference>
<keyword evidence="3" id="KW-0285">Flavoprotein</keyword>
<keyword evidence="5" id="KW-0560">Oxidoreductase</keyword>
<dbReference type="SUPFAM" id="SSF53474">
    <property type="entry name" value="alpha/beta-Hydrolases"/>
    <property type="match status" value="1"/>
</dbReference>
<comment type="similarity">
    <text evidence="2">Belongs to the GMC oxidoreductase family.</text>
</comment>
<accession>A0ABV0G8P1</accession>
<dbReference type="InterPro" id="IPR000073">
    <property type="entry name" value="AB_hydrolase_1"/>
</dbReference>